<feature type="transmembrane region" description="Helical" evidence="1">
    <location>
        <begin position="293"/>
        <end position="313"/>
    </location>
</feature>
<keyword evidence="1" id="KW-0472">Membrane</keyword>
<sequence length="425" mass="45956">MAKEHAAWLIDELPELERAGIVDAATAGRLRAHYAEAAQGRSVALGLSGMLGALLIGLGVILIVAHNWDQWSRWLRLTLAALPLLAAQVACVWTLRRRPDSAVWRESTAVFAALAFAALLALVSQIFQIGGTLDHYLLSCALVAAPLVYALDASALAVLVGGTYVGWIAAADEAQRQPFAVLLAFATLLPHVVLAWRRERRSIRTTLLIGWLVPMLFAALTLTMPWLRHYGWLWFSGCTLLLILIDAEAGGLATLMQRPLRAYGELGWALIALAATFPSFWQGHDFQRYADGSLLQAGVVLLALLVICAALTARALWRRQWLMAALALPTLLLALAQGGSFAAAATGVAVFFNLYVLAIGIVLIADGLQQRVLRAVSSGLTLIAVLVLLRFFGSDWSFVVRGVAFVVVGLAFLGANAWLRRRVQP</sequence>
<feature type="domain" description="DUF2157" evidence="2">
    <location>
        <begin position="16"/>
        <end position="156"/>
    </location>
</feature>
<organism evidence="3 4">
    <name type="scientific">Solimonas marina</name>
    <dbReference type="NCBI Taxonomy" id="2714601"/>
    <lineage>
        <taxon>Bacteria</taxon>
        <taxon>Pseudomonadati</taxon>
        <taxon>Pseudomonadota</taxon>
        <taxon>Gammaproteobacteria</taxon>
        <taxon>Nevskiales</taxon>
        <taxon>Nevskiaceae</taxon>
        <taxon>Solimonas</taxon>
    </lineage>
</organism>
<dbReference type="Proteomes" id="UP000653472">
    <property type="component" value="Unassembled WGS sequence"/>
</dbReference>
<protein>
    <submittedName>
        <fullName evidence="3">DUF2157 domain-containing protein</fullName>
    </submittedName>
</protein>
<dbReference type="EMBL" id="JAAVXB010000002">
    <property type="protein sequence ID" value="NKF21373.1"/>
    <property type="molecule type" value="Genomic_DNA"/>
</dbReference>
<feature type="transmembrane region" description="Helical" evidence="1">
    <location>
        <begin position="342"/>
        <end position="365"/>
    </location>
</feature>
<evidence type="ECO:0000256" key="1">
    <source>
        <dbReference type="SAM" id="Phobius"/>
    </source>
</evidence>
<keyword evidence="1" id="KW-0812">Transmembrane</keyword>
<keyword evidence="1" id="KW-1133">Transmembrane helix</keyword>
<feature type="transmembrane region" description="Helical" evidence="1">
    <location>
        <begin position="372"/>
        <end position="392"/>
    </location>
</feature>
<dbReference type="RefSeq" id="WP_168146645.1">
    <property type="nucleotide sequence ID" value="NZ_JAAVXB010000002.1"/>
</dbReference>
<keyword evidence="4" id="KW-1185">Reference proteome</keyword>
<dbReference type="Pfam" id="PF09925">
    <property type="entry name" value="DUF2157"/>
    <property type="match status" value="1"/>
</dbReference>
<dbReference type="AlphaFoldDB" id="A0A969W7H0"/>
<feature type="transmembrane region" description="Helical" evidence="1">
    <location>
        <begin position="77"/>
        <end position="95"/>
    </location>
</feature>
<dbReference type="InterPro" id="IPR018677">
    <property type="entry name" value="DUF2157"/>
</dbReference>
<gene>
    <name evidence="3" type="ORF">G7Y82_03515</name>
</gene>
<comment type="caution">
    <text evidence="3">The sequence shown here is derived from an EMBL/GenBank/DDBJ whole genome shotgun (WGS) entry which is preliminary data.</text>
</comment>
<feature type="transmembrane region" description="Helical" evidence="1">
    <location>
        <begin position="208"/>
        <end position="227"/>
    </location>
</feature>
<feature type="transmembrane region" description="Helical" evidence="1">
    <location>
        <begin position="43"/>
        <end position="65"/>
    </location>
</feature>
<proteinExistence type="predicted"/>
<name>A0A969W7H0_9GAMM</name>
<feature type="transmembrane region" description="Helical" evidence="1">
    <location>
        <begin position="320"/>
        <end position="336"/>
    </location>
</feature>
<feature type="transmembrane region" description="Helical" evidence="1">
    <location>
        <begin position="136"/>
        <end position="159"/>
    </location>
</feature>
<evidence type="ECO:0000313" key="4">
    <source>
        <dbReference type="Proteomes" id="UP000653472"/>
    </source>
</evidence>
<reference evidence="3" key="1">
    <citation type="submission" date="2020-03" db="EMBL/GenBank/DDBJ databases">
        <title>Solimonas marina sp. nov., isolated from deep seawater of the Pacific Ocean.</title>
        <authorList>
            <person name="Liu X."/>
            <person name="Lai Q."/>
            <person name="Sun F."/>
            <person name="Gai Y."/>
            <person name="Li G."/>
            <person name="Shao Z."/>
        </authorList>
    </citation>
    <scope>NUCLEOTIDE SEQUENCE</scope>
    <source>
        <strain evidence="3">C16B3</strain>
    </source>
</reference>
<feature type="transmembrane region" description="Helical" evidence="1">
    <location>
        <begin position="107"/>
        <end position="124"/>
    </location>
</feature>
<accession>A0A969W7H0</accession>
<evidence type="ECO:0000313" key="3">
    <source>
        <dbReference type="EMBL" id="NKF21373.1"/>
    </source>
</evidence>
<evidence type="ECO:0000259" key="2">
    <source>
        <dbReference type="Pfam" id="PF09925"/>
    </source>
</evidence>
<feature type="transmembrane region" description="Helical" evidence="1">
    <location>
        <begin position="262"/>
        <end position="281"/>
    </location>
</feature>
<feature type="transmembrane region" description="Helical" evidence="1">
    <location>
        <begin position="398"/>
        <end position="419"/>
    </location>
</feature>
<feature type="transmembrane region" description="Helical" evidence="1">
    <location>
        <begin position="233"/>
        <end position="255"/>
    </location>
</feature>